<proteinExistence type="predicted"/>
<evidence type="ECO:0000313" key="2">
    <source>
        <dbReference type="Proteomes" id="UP000565262"/>
    </source>
</evidence>
<protein>
    <submittedName>
        <fullName evidence="1">Uncharacterized protein</fullName>
    </submittedName>
</protein>
<dbReference type="AlphaFoldDB" id="A0A839IN47"/>
<organism evidence="1 2">
    <name type="scientific">Oceanospirillum sediminis</name>
    <dbReference type="NCBI Taxonomy" id="2760088"/>
    <lineage>
        <taxon>Bacteria</taxon>
        <taxon>Pseudomonadati</taxon>
        <taxon>Pseudomonadota</taxon>
        <taxon>Gammaproteobacteria</taxon>
        <taxon>Oceanospirillales</taxon>
        <taxon>Oceanospirillaceae</taxon>
        <taxon>Oceanospirillum</taxon>
    </lineage>
</organism>
<dbReference type="EMBL" id="JACJFM010000004">
    <property type="protein sequence ID" value="MBB1485897.1"/>
    <property type="molecule type" value="Genomic_DNA"/>
</dbReference>
<name>A0A839IN47_9GAMM</name>
<keyword evidence="2" id="KW-1185">Reference proteome</keyword>
<dbReference type="RefSeq" id="WP_182807683.1">
    <property type="nucleotide sequence ID" value="NZ_JACJFM010000004.1"/>
</dbReference>
<dbReference type="Proteomes" id="UP000565262">
    <property type="component" value="Unassembled WGS sequence"/>
</dbReference>
<reference evidence="1 2" key="1">
    <citation type="submission" date="2020-08" db="EMBL/GenBank/DDBJ databases">
        <title>Oceanospirillum sp. nov. isolated from marine sediment.</title>
        <authorList>
            <person name="Ji X."/>
        </authorList>
    </citation>
    <scope>NUCLEOTIDE SEQUENCE [LARGE SCALE GENOMIC DNA]</scope>
    <source>
        <strain evidence="1 2">D5</strain>
    </source>
</reference>
<sequence>MSCTCTQDTACDHAMPGSIEVKGDLILHEGSTLNFGCCEDPCDDQSGGGTGSDTDTYLDSVTTDATGLSTLTMNTGTTFTIQQAVTSVNGKTGDVVIDPVTLGVMPYQQLTELNQTAGVPTTVNFNTQDFSLKRDVHALILRDGSADSNIVTIAGFDSADADDFNASARTVFDGTMHPEQKQESISMINVRATGSGRAFSHMISFSELNDILVEEI</sequence>
<comment type="caution">
    <text evidence="1">The sequence shown here is derived from an EMBL/GenBank/DDBJ whole genome shotgun (WGS) entry which is preliminary data.</text>
</comment>
<gene>
    <name evidence="1" type="ORF">H4O21_04625</name>
</gene>
<evidence type="ECO:0000313" key="1">
    <source>
        <dbReference type="EMBL" id="MBB1485897.1"/>
    </source>
</evidence>
<accession>A0A839IN47</accession>